<sequence length="511" mass="54179">MMKRTRPISGLVVTAAAVLLAAAACGGGASSKGGGRTELRFGTISGPVIAFDPWLAPFGDNASLLLNQISYDSLTHVAPDGKITPGLATSWQLSGSNKVTLKLRDDAKFDDGTPVNAEAVKANFDYAKKAVPAGQRTPYIAALTTTVVDPTTLTLESRTPQPDLLTNLATGGGFIVNPKALKNPASLRSKPAGSGPYTLTSAVPGQDWVFTRRQGHWNPSEFQYQKLEMKNFSSLQAMDNALKTGQIDGGLGRPEFLAGDRTAGLNIHQAKPTTLQGIWLSDRAGKIVPALGEEKVRQALNYAVDRDAVMKAVFYGVGAPASLIMPEGLSGSGAKVKEAYSYDPAKAKKLLAEAGYPNGFTLPFLGAGQDSKLEQAVAGYLRQVGVKMDIKPHVADYTNEVRSGKWAATSFAWTMTPPAQSVNEILSPNGLGNLNHSTDPQISAALDRTQAPLGDAQTRAMEDLVGIVNDKAWFLIVGHSSNLYVTSKGVTCDIGQRTTCPLYTFRPAKAS</sequence>
<dbReference type="GO" id="GO:0030313">
    <property type="term" value="C:cell envelope"/>
    <property type="evidence" value="ECO:0007669"/>
    <property type="project" value="UniProtKB-SubCell"/>
</dbReference>
<dbReference type="PIRSF" id="PIRSF002741">
    <property type="entry name" value="MppA"/>
    <property type="match status" value="1"/>
</dbReference>
<feature type="signal peptide" evidence="5">
    <location>
        <begin position="1"/>
        <end position="23"/>
    </location>
</feature>
<evidence type="ECO:0000256" key="5">
    <source>
        <dbReference type="SAM" id="SignalP"/>
    </source>
</evidence>
<keyword evidence="4 5" id="KW-0732">Signal</keyword>
<dbReference type="PANTHER" id="PTHR30290">
    <property type="entry name" value="PERIPLASMIC BINDING COMPONENT OF ABC TRANSPORTER"/>
    <property type="match status" value="1"/>
</dbReference>
<dbReference type="Pfam" id="PF00496">
    <property type="entry name" value="SBP_bac_5"/>
    <property type="match status" value="1"/>
</dbReference>
<proteinExistence type="inferred from homology"/>
<evidence type="ECO:0000256" key="4">
    <source>
        <dbReference type="ARBA" id="ARBA00022729"/>
    </source>
</evidence>
<evidence type="ECO:0000313" key="7">
    <source>
        <dbReference type="EMBL" id="MBO2448691.1"/>
    </source>
</evidence>
<dbReference type="GO" id="GO:0043190">
    <property type="term" value="C:ATP-binding cassette (ABC) transporter complex"/>
    <property type="evidence" value="ECO:0007669"/>
    <property type="project" value="InterPro"/>
</dbReference>
<comment type="caution">
    <text evidence="7">The sequence shown here is derived from an EMBL/GenBank/DDBJ whole genome shotgun (WGS) entry which is preliminary data.</text>
</comment>
<dbReference type="InterPro" id="IPR039424">
    <property type="entry name" value="SBP_5"/>
</dbReference>
<dbReference type="GO" id="GO:0042597">
    <property type="term" value="C:periplasmic space"/>
    <property type="evidence" value="ECO:0007669"/>
    <property type="project" value="UniProtKB-ARBA"/>
</dbReference>
<evidence type="ECO:0000259" key="6">
    <source>
        <dbReference type="Pfam" id="PF00496"/>
    </source>
</evidence>
<name>A0A939P9V3_9ACTN</name>
<comment type="similarity">
    <text evidence="2">Belongs to the bacterial solute-binding protein 5 family.</text>
</comment>
<dbReference type="Gene3D" id="3.10.105.10">
    <property type="entry name" value="Dipeptide-binding Protein, Domain 3"/>
    <property type="match status" value="1"/>
</dbReference>
<keyword evidence="8" id="KW-1185">Reference proteome</keyword>
<dbReference type="RefSeq" id="WP_208256352.1">
    <property type="nucleotide sequence ID" value="NZ_JAGEOJ010000006.1"/>
</dbReference>
<evidence type="ECO:0000313" key="8">
    <source>
        <dbReference type="Proteomes" id="UP000669179"/>
    </source>
</evidence>
<comment type="subcellular location">
    <subcellularLocation>
        <location evidence="1">Cell envelope</location>
    </subcellularLocation>
</comment>
<evidence type="ECO:0000256" key="3">
    <source>
        <dbReference type="ARBA" id="ARBA00022448"/>
    </source>
</evidence>
<dbReference type="AlphaFoldDB" id="A0A939P9V3"/>
<keyword evidence="3" id="KW-0813">Transport</keyword>
<dbReference type="EMBL" id="JAGEOJ010000006">
    <property type="protein sequence ID" value="MBO2448691.1"/>
    <property type="molecule type" value="Genomic_DNA"/>
</dbReference>
<dbReference type="InterPro" id="IPR030678">
    <property type="entry name" value="Peptide/Ni-bd"/>
</dbReference>
<gene>
    <name evidence="7" type="ORF">J4573_16435</name>
</gene>
<organism evidence="7 8">
    <name type="scientific">Actinomadura barringtoniae</name>
    <dbReference type="NCBI Taxonomy" id="1427535"/>
    <lineage>
        <taxon>Bacteria</taxon>
        <taxon>Bacillati</taxon>
        <taxon>Actinomycetota</taxon>
        <taxon>Actinomycetes</taxon>
        <taxon>Streptosporangiales</taxon>
        <taxon>Thermomonosporaceae</taxon>
        <taxon>Actinomadura</taxon>
    </lineage>
</organism>
<dbReference type="Gene3D" id="3.40.190.10">
    <property type="entry name" value="Periplasmic binding protein-like II"/>
    <property type="match status" value="1"/>
</dbReference>
<dbReference type="GO" id="GO:0015833">
    <property type="term" value="P:peptide transport"/>
    <property type="evidence" value="ECO:0007669"/>
    <property type="project" value="TreeGrafter"/>
</dbReference>
<dbReference type="Proteomes" id="UP000669179">
    <property type="component" value="Unassembled WGS sequence"/>
</dbReference>
<dbReference type="GO" id="GO:1904680">
    <property type="term" value="F:peptide transmembrane transporter activity"/>
    <property type="evidence" value="ECO:0007669"/>
    <property type="project" value="TreeGrafter"/>
</dbReference>
<dbReference type="PANTHER" id="PTHR30290:SF10">
    <property type="entry name" value="PERIPLASMIC OLIGOPEPTIDE-BINDING PROTEIN-RELATED"/>
    <property type="match status" value="1"/>
</dbReference>
<accession>A0A939P9V3</accession>
<feature type="domain" description="Solute-binding protein family 5" evidence="6">
    <location>
        <begin position="82"/>
        <end position="420"/>
    </location>
</feature>
<protein>
    <recommendedName>
        <fullName evidence="6">Solute-binding protein family 5 domain-containing protein</fullName>
    </recommendedName>
</protein>
<dbReference type="SUPFAM" id="SSF53850">
    <property type="entry name" value="Periplasmic binding protein-like II"/>
    <property type="match status" value="1"/>
</dbReference>
<dbReference type="InterPro" id="IPR000914">
    <property type="entry name" value="SBP_5_dom"/>
</dbReference>
<feature type="chain" id="PRO_5039160221" description="Solute-binding protein family 5 domain-containing protein" evidence="5">
    <location>
        <begin position="24"/>
        <end position="511"/>
    </location>
</feature>
<evidence type="ECO:0000256" key="2">
    <source>
        <dbReference type="ARBA" id="ARBA00005695"/>
    </source>
</evidence>
<evidence type="ECO:0000256" key="1">
    <source>
        <dbReference type="ARBA" id="ARBA00004196"/>
    </source>
</evidence>
<dbReference type="PROSITE" id="PS51257">
    <property type="entry name" value="PROKAR_LIPOPROTEIN"/>
    <property type="match status" value="1"/>
</dbReference>
<reference evidence="7" key="1">
    <citation type="submission" date="2021-03" db="EMBL/GenBank/DDBJ databases">
        <authorList>
            <person name="Kanchanasin P."/>
            <person name="Saeng-In P."/>
            <person name="Phongsopitanun W."/>
            <person name="Yuki M."/>
            <person name="Kudo T."/>
            <person name="Ohkuma M."/>
            <person name="Tanasupawat S."/>
        </authorList>
    </citation>
    <scope>NUCLEOTIDE SEQUENCE</scope>
    <source>
        <strain evidence="7">GKU 128</strain>
    </source>
</reference>